<dbReference type="KEGG" id="lhf:JCM16775_0571"/>
<gene>
    <name evidence="1" type="ORF">JCM16775_0571</name>
</gene>
<dbReference type="EMBL" id="AP019823">
    <property type="protein sequence ID" value="BBM37876.1"/>
    <property type="molecule type" value="Genomic_DNA"/>
</dbReference>
<organism evidence="1 2">
    <name type="scientific">Leptotrichia hofstadii</name>
    <dbReference type="NCBI Taxonomy" id="157688"/>
    <lineage>
        <taxon>Bacteria</taxon>
        <taxon>Fusobacteriati</taxon>
        <taxon>Fusobacteriota</taxon>
        <taxon>Fusobacteriia</taxon>
        <taxon>Fusobacteriales</taxon>
        <taxon>Leptotrichiaceae</taxon>
        <taxon>Leptotrichia</taxon>
    </lineage>
</organism>
<reference evidence="1 2" key="1">
    <citation type="submission" date="2019-07" db="EMBL/GenBank/DDBJ databases">
        <title>Complete Genome Sequence of Leptotrichia hofstadii Strain JCM16775.</title>
        <authorList>
            <person name="Watanabe S."/>
            <person name="Cui L."/>
        </authorList>
    </citation>
    <scope>NUCLEOTIDE SEQUENCE [LARGE SCALE GENOMIC DNA]</scope>
    <source>
        <strain evidence="1 2">JCM16775</strain>
    </source>
</reference>
<keyword evidence="2" id="KW-1185">Reference proteome</keyword>
<evidence type="ECO:0000313" key="2">
    <source>
        <dbReference type="Proteomes" id="UP000321892"/>
    </source>
</evidence>
<sequence>MNELVTKIGKEPKESITSLELLELINKFRIEDGNKTKLEHKDLLKAIRNEFRKQIGEGKISPTSYKDNWNRNQPKFDLTLKQSLRLLTKESIEVREKVFDYIEKLEKQNQMLRQALWNRQNNEWLLTRKQGKITRRKETDAIAVLIPYAKSQGSNNADRLYIVYSRLVNRLAGVDDGTRETVDVETLLHIKKLEDLFSKVIFESMEKQLFYKDIYGKCKALGYQLMQFMKLDMPNIYKINENQKQLGLM</sequence>
<protein>
    <submittedName>
        <fullName evidence="1">Uncharacterized protein</fullName>
    </submittedName>
</protein>
<evidence type="ECO:0000313" key="1">
    <source>
        <dbReference type="EMBL" id="BBM37876.1"/>
    </source>
</evidence>
<accession>A0A510JFH9</accession>
<dbReference type="AlphaFoldDB" id="A0A510JFH9"/>
<name>A0A510JFH9_9FUSO</name>
<dbReference type="Proteomes" id="UP000321892">
    <property type="component" value="Chromosome"/>
</dbReference>
<proteinExistence type="predicted"/>
<dbReference type="RefSeq" id="WP_026745783.1">
    <property type="nucleotide sequence ID" value="NZ_AP019823.1"/>
</dbReference>
<dbReference type="OrthoDB" id="80164at2"/>